<evidence type="ECO:0000256" key="10">
    <source>
        <dbReference type="SAM" id="Phobius"/>
    </source>
</evidence>
<dbReference type="GO" id="GO:0009678">
    <property type="term" value="F:diphosphate hydrolysis-driven proton transmembrane transporter activity"/>
    <property type="evidence" value="ECO:0007669"/>
    <property type="project" value="UniProtKB-EC"/>
</dbReference>
<gene>
    <name evidence="11" type="ORF">Tci_044329</name>
</gene>
<reference evidence="11" key="1">
    <citation type="journal article" date="2019" name="Sci. Rep.">
        <title>Draft genome of Tanacetum cinerariifolium, the natural source of mosquito coil.</title>
        <authorList>
            <person name="Yamashiro T."/>
            <person name="Shiraishi A."/>
            <person name="Satake H."/>
            <person name="Nakayama K."/>
        </authorList>
    </citation>
    <scope>NUCLEOTIDE SEQUENCE</scope>
</reference>
<keyword evidence="8" id="KW-0406">Ion transport</keyword>
<keyword evidence="9 10" id="KW-0472">Membrane</keyword>
<evidence type="ECO:0000256" key="1">
    <source>
        <dbReference type="ARBA" id="ARBA00004127"/>
    </source>
</evidence>
<evidence type="ECO:0000313" key="11">
    <source>
        <dbReference type="EMBL" id="GEU72351.1"/>
    </source>
</evidence>
<feature type="transmembrane region" description="Helical" evidence="10">
    <location>
        <begin position="51"/>
        <end position="74"/>
    </location>
</feature>
<evidence type="ECO:0000256" key="8">
    <source>
        <dbReference type="ARBA" id="ARBA00023065"/>
    </source>
</evidence>
<keyword evidence="4 10" id="KW-0812">Transmembrane</keyword>
<comment type="caution">
    <text evidence="11">The sequence shown here is derived from an EMBL/GenBank/DDBJ whole genome shotgun (WGS) entry which is preliminary data.</text>
</comment>
<evidence type="ECO:0000256" key="3">
    <source>
        <dbReference type="ARBA" id="ARBA00022448"/>
    </source>
</evidence>
<keyword evidence="5" id="KW-0460">Magnesium</keyword>
<dbReference type="AlphaFoldDB" id="A0A6L2MEG7"/>
<dbReference type="EMBL" id="BKCJ010006475">
    <property type="protein sequence ID" value="GEU72351.1"/>
    <property type="molecule type" value="Genomic_DNA"/>
</dbReference>
<dbReference type="PANTHER" id="PTHR31998">
    <property type="entry name" value="K(+)-INSENSITIVE PYROPHOSPHATE-ENERGIZED PROTON PUMP"/>
    <property type="match status" value="1"/>
</dbReference>
<dbReference type="InterPro" id="IPR004131">
    <property type="entry name" value="PPase-energised_H-pump"/>
</dbReference>
<keyword evidence="3" id="KW-0813">Transport</keyword>
<accession>A0A6L2MEG7</accession>
<evidence type="ECO:0000256" key="7">
    <source>
        <dbReference type="ARBA" id="ARBA00022989"/>
    </source>
</evidence>
<dbReference type="Pfam" id="PF03030">
    <property type="entry name" value="H_PPase"/>
    <property type="match status" value="1"/>
</dbReference>
<evidence type="ECO:0000256" key="2">
    <source>
        <dbReference type="ARBA" id="ARBA00013242"/>
    </source>
</evidence>
<evidence type="ECO:0000256" key="4">
    <source>
        <dbReference type="ARBA" id="ARBA00022692"/>
    </source>
</evidence>
<comment type="subcellular location">
    <subcellularLocation>
        <location evidence="1">Endomembrane system</location>
        <topology evidence="1">Multi-pass membrane protein</topology>
    </subcellularLocation>
</comment>
<evidence type="ECO:0000256" key="6">
    <source>
        <dbReference type="ARBA" id="ARBA00022967"/>
    </source>
</evidence>
<protein>
    <recommendedName>
        <fullName evidence="2">H(+)-exporting diphosphatase</fullName>
        <ecNumber evidence="2">7.1.3.1</ecNumber>
    </recommendedName>
</protein>
<dbReference type="EC" id="7.1.3.1" evidence="2"/>
<keyword evidence="7 10" id="KW-1133">Transmembrane helix</keyword>
<sequence>MANLWAGLIIGFVSDDYTSNTYSPMQDVADSCTSGAATNVIFGLASGYKTVIIHIFATTIINFVSFTFAAMITLTAGRHC</sequence>
<organism evidence="11">
    <name type="scientific">Tanacetum cinerariifolium</name>
    <name type="common">Dalmatian daisy</name>
    <name type="synonym">Chrysanthemum cinerariifolium</name>
    <dbReference type="NCBI Taxonomy" id="118510"/>
    <lineage>
        <taxon>Eukaryota</taxon>
        <taxon>Viridiplantae</taxon>
        <taxon>Streptophyta</taxon>
        <taxon>Embryophyta</taxon>
        <taxon>Tracheophyta</taxon>
        <taxon>Spermatophyta</taxon>
        <taxon>Magnoliopsida</taxon>
        <taxon>eudicotyledons</taxon>
        <taxon>Gunneridae</taxon>
        <taxon>Pentapetalae</taxon>
        <taxon>asterids</taxon>
        <taxon>campanulids</taxon>
        <taxon>Asterales</taxon>
        <taxon>Asteraceae</taxon>
        <taxon>Asteroideae</taxon>
        <taxon>Anthemideae</taxon>
        <taxon>Anthemidinae</taxon>
        <taxon>Tanacetum</taxon>
    </lineage>
</organism>
<evidence type="ECO:0000256" key="9">
    <source>
        <dbReference type="ARBA" id="ARBA00023136"/>
    </source>
</evidence>
<keyword evidence="6" id="KW-1278">Translocase</keyword>
<name>A0A6L2MEG7_TANCI</name>
<dbReference type="GO" id="GO:0016020">
    <property type="term" value="C:membrane"/>
    <property type="evidence" value="ECO:0007669"/>
    <property type="project" value="InterPro"/>
</dbReference>
<proteinExistence type="predicted"/>
<evidence type="ECO:0000256" key="5">
    <source>
        <dbReference type="ARBA" id="ARBA00022842"/>
    </source>
</evidence>
<dbReference type="GO" id="GO:0004427">
    <property type="term" value="F:inorganic diphosphate phosphatase activity"/>
    <property type="evidence" value="ECO:0007669"/>
    <property type="project" value="InterPro"/>
</dbReference>
<dbReference type="GO" id="GO:0012505">
    <property type="term" value="C:endomembrane system"/>
    <property type="evidence" value="ECO:0007669"/>
    <property type="project" value="UniProtKB-SubCell"/>
</dbReference>